<dbReference type="AlphaFoldDB" id="A0A0K1SAN7"/>
<accession>A0A0K1SAN7</accession>
<dbReference type="PATRIC" id="fig|1638788.3.peg.6471"/>
<dbReference type="EMBL" id="CP011339">
    <property type="protein sequence ID" value="AKV71174.1"/>
    <property type="molecule type" value="Genomic_DNA"/>
</dbReference>
<evidence type="ECO:0000313" key="2">
    <source>
        <dbReference type="Proteomes" id="UP000068167"/>
    </source>
</evidence>
<organism evidence="1 2">
    <name type="scientific">Microcystis panniformis FACHB-1757</name>
    <dbReference type="NCBI Taxonomy" id="1638788"/>
    <lineage>
        <taxon>Bacteria</taxon>
        <taxon>Bacillati</taxon>
        <taxon>Cyanobacteriota</taxon>
        <taxon>Cyanophyceae</taxon>
        <taxon>Oscillatoriophycideae</taxon>
        <taxon>Chroococcales</taxon>
        <taxon>Microcystaceae</taxon>
        <taxon>Microcystis</taxon>
    </lineage>
</organism>
<dbReference type="KEGG" id="mpk:VL20_6446"/>
<sequence length="274" mass="32154">MTIFEPRSRSPVEFFDALVNRLKPSSKIKSRTSHLSYELLLLQLVLEDVRETGQLEYPAFVDSLSLVKPKIETVSQEEYQRNLLFLLIENVHETGICEYPPLQQWLHGENYISVLLSNLDRAVNDIKEGVDRLRDIMLNPEAHDLFEKIHEPFDRLLKGMHYLDNLLDKVCDYRIDNKGEQKRPLLNKLIHHLKFGRTIAKSKDRMKSLNCLVLGHYTELNLNPTDPKLRRLTLKYLLEVKSNSTQWSSIIRDELQKELNKQNNHFSVKSSSRY</sequence>
<keyword evidence="2" id="KW-1185">Reference proteome</keyword>
<reference evidence="1 2" key="1">
    <citation type="journal article" date="2016" name="Stand. Genomic Sci.">
        <title>Complete genome sequence and genomic characterization of Microcystis panniformis FACHB 1757 by third-generation sequencing.</title>
        <authorList>
            <person name="Zhang J.Y."/>
            <person name="Guan R."/>
            <person name="Zhang H.J."/>
            <person name="Li H."/>
            <person name="Xiao P."/>
            <person name="Yu G.L."/>
            <person name="Du L."/>
            <person name="Cao D.M."/>
            <person name="Zhu B.C."/>
            <person name="Li R.H."/>
            <person name="Lu Z.H."/>
        </authorList>
    </citation>
    <scope>NUCLEOTIDE SEQUENCE [LARGE SCALE GENOMIC DNA]</scope>
    <source>
        <strain evidence="1 2">FACHB-1757</strain>
    </source>
</reference>
<dbReference type="Proteomes" id="UP000068167">
    <property type="component" value="Chromosome"/>
</dbReference>
<proteinExistence type="predicted"/>
<evidence type="ECO:0000313" key="1">
    <source>
        <dbReference type="EMBL" id="AKV71174.1"/>
    </source>
</evidence>
<gene>
    <name evidence="1" type="ORF">VL20_6446</name>
</gene>
<name>A0A0K1SAN7_9CHRO</name>
<protein>
    <submittedName>
        <fullName evidence="1">Uncharacterized protein</fullName>
    </submittedName>
</protein>
<dbReference type="RefSeq" id="WP_052278315.1">
    <property type="nucleotide sequence ID" value="NZ_CP011339.1"/>
</dbReference>